<evidence type="ECO:0000313" key="2">
    <source>
        <dbReference type="Proteomes" id="UP001331515"/>
    </source>
</evidence>
<reference evidence="1 2" key="1">
    <citation type="journal article" date="2023" name="Mol. Biol. Evol.">
        <title>Genomics of Secondarily Temperate Adaptation in the Only Non-Antarctic Icefish.</title>
        <authorList>
            <person name="Rivera-Colon A.G."/>
            <person name="Rayamajhi N."/>
            <person name="Minhas B.F."/>
            <person name="Madrigal G."/>
            <person name="Bilyk K.T."/>
            <person name="Yoon V."/>
            <person name="Hune M."/>
            <person name="Gregory S."/>
            <person name="Cheng C.H.C."/>
            <person name="Catchen J.M."/>
        </authorList>
    </citation>
    <scope>NUCLEOTIDE SEQUENCE [LARGE SCALE GENOMIC DNA]</scope>
    <source>
        <tissue evidence="1">White muscle</tissue>
    </source>
</reference>
<proteinExistence type="predicted"/>
<organism evidence="1 2">
    <name type="scientific">Champsocephalus gunnari</name>
    <name type="common">Mackerel icefish</name>
    <dbReference type="NCBI Taxonomy" id="52237"/>
    <lineage>
        <taxon>Eukaryota</taxon>
        <taxon>Metazoa</taxon>
        <taxon>Chordata</taxon>
        <taxon>Craniata</taxon>
        <taxon>Vertebrata</taxon>
        <taxon>Euteleostomi</taxon>
        <taxon>Actinopterygii</taxon>
        <taxon>Neopterygii</taxon>
        <taxon>Teleostei</taxon>
        <taxon>Neoteleostei</taxon>
        <taxon>Acanthomorphata</taxon>
        <taxon>Eupercaria</taxon>
        <taxon>Perciformes</taxon>
        <taxon>Notothenioidei</taxon>
        <taxon>Channichthyidae</taxon>
        <taxon>Champsocephalus</taxon>
    </lineage>
</organism>
<dbReference type="EMBL" id="JAURVH010001529">
    <property type="protein sequence ID" value="KAK5908904.1"/>
    <property type="molecule type" value="Genomic_DNA"/>
</dbReference>
<accession>A0AAN8HDU6</accession>
<protein>
    <submittedName>
        <fullName evidence="1">Uncharacterized protein</fullName>
    </submittedName>
</protein>
<dbReference type="AlphaFoldDB" id="A0AAN8HDU6"/>
<gene>
    <name evidence="1" type="ORF">CgunFtcFv8_016922</name>
</gene>
<sequence length="72" mass="8297">MKQANRFRQICISPYDRCRCTTQPALSSLEISRFNFPARPPPACFLEDVLSVRSLGMFDFSLLRSLPSDRLE</sequence>
<name>A0AAN8HDU6_CHAGU</name>
<dbReference type="Proteomes" id="UP001331515">
    <property type="component" value="Unassembled WGS sequence"/>
</dbReference>
<keyword evidence="2" id="KW-1185">Reference proteome</keyword>
<comment type="caution">
    <text evidence="1">The sequence shown here is derived from an EMBL/GenBank/DDBJ whole genome shotgun (WGS) entry which is preliminary data.</text>
</comment>
<evidence type="ECO:0000313" key="1">
    <source>
        <dbReference type="EMBL" id="KAK5908904.1"/>
    </source>
</evidence>